<reference evidence="10 11" key="1">
    <citation type="submission" date="2014-12" db="EMBL/GenBank/DDBJ databases">
        <title>Genomes of Geoalkalibacter ferrihydriticus and Geoalkalibacter subterraneus, two haloalkaliphilic metal-reducing members of the Geobacteraceae.</title>
        <authorList>
            <person name="Badalamenti J.P."/>
            <person name="Torres C.I."/>
            <person name="Krajmalnik-Brown R."/>
            <person name="Bond D.R."/>
        </authorList>
    </citation>
    <scope>NUCLEOTIDE SEQUENCE [LARGE SCALE GENOMIC DNA]</scope>
    <source>
        <strain evidence="10 11">DSM 17813</strain>
    </source>
</reference>
<dbReference type="AlphaFoldDB" id="A0A0C2EEG5"/>
<dbReference type="PANTHER" id="PTHR13090:SF1">
    <property type="entry name" value="ARGININE-HYDROXYLASE NDUFAF5, MITOCHONDRIAL"/>
    <property type="match status" value="1"/>
</dbReference>
<dbReference type="PANTHER" id="PTHR13090">
    <property type="entry name" value="ARGININE-HYDROXYLASE NDUFAF5, MITOCHONDRIAL"/>
    <property type="match status" value="1"/>
</dbReference>
<keyword evidence="7 8" id="KW-0093">Biotin biosynthesis</keyword>
<evidence type="ECO:0000256" key="7">
    <source>
        <dbReference type="ARBA" id="ARBA00022756"/>
    </source>
</evidence>
<dbReference type="GO" id="GO:0102130">
    <property type="term" value="F:malonyl-CoA methyltransferase activity"/>
    <property type="evidence" value="ECO:0007669"/>
    <property type="project" value="UniProtKB-EC"/>
</dbReference>
<keyword evidence="5 8" id="KW-0808">Transferase</keyword>
<sequence>MSAVLLRQVREHFSCHAADYDRFAKVQKIVAARLVDEALPLADSGRVLDVGTGTGEVGRCLLEQNPDLSLVICDIAPGMTRHAAAVLPGALAVDCDAQLLPFASGAFSLALSASVYQWMNDLPQAFGEAQRILAAGGLFAFALFGAQTLHELRYSHRQAVAEVNALGRSHVQEFPGREGVGEALAATDFRILRLWSEREVEWHATVADLLRALKKIGAQNASDHRPPGLASRRVMQRMSEIYGERFACDGRIPATYEVIYGLARAPLKL</sequence>
<dbReference type="GO" id="GO:0008757">
    <property type="term" value="F:S-adenosylmethionine-dependent methyltransferase activity"/>
    <property type="evidence" value="ECO:0007669"/>
    <property type="project" value="InterPro"/>
</dbReference>
<feature type="domain" description="Death" evidence="9">
    <location>
        <begin position="191"/>
        <end position="223"/>
    </location>
</feature>
<keyword evidence="6 8" id="KW-0949">S-adenosyl-L-methionine</keyword>
<dbReference type="InterPro" id="IPR000488">
    <property type="entry name" value="Death_dom"/>
</dbReference>
<comment type="similarity">
    <text evidence="8">Belongs to the methyltransferase superfamily.</text>
</comment>
<evidence type="ECO:0000313" key="10">
    <source>
        <dbReference type="EMBL" id="KIH77018.1"/>
    </source>
</evidence>
<comment type="function">
    <text evidence="8">Converts the free carboxyl group of a malonyl-thioester to its methyl ester by transfer of a methyl group from S-adenosyl-L-methionine (SAM). It allows to synthesize pimeloyl-ACP via the fatty acid synthetic pathway.</text>
</comment>
<evidence type="ECO:0000256" key="4">
    <source>
        <dbReference type="ARBA" id="ARBA00022603"/>
    </source>
</evidence>
<dbReference type="GO" id="GO:0010340">
    <property type="term" value="F:carboxyl-O-methyltransferase activity"/>
    <property type="evidence" value="ECO:0007669"/>
    <property type="project" value="UniProtKB-UniRule"/>
</dbReference>
<protein>
    <recommendedName>
        <fullName evidence="3 8">Malonyl-[acyl-carrier protein] O-methyltransferase</fullName>
        <shortName evidence="8">Malonyl-ACP O-methyltransferase</shortName>
        <ecNumber evidence="3 8">2.1.1.197</ecNumber>
    </recommendedName>
    <alternativeName>
        <fullName evidence="8">Biotin synthesis protein BioC</fullName>
    </alternativeName>
</protein>
<evidence type="ECO:0000256" key="6">
    <source>
        <dbReference type="ARBA" id="ARBA00022691"/>
    </source>
</evidence>
<dbReference type="EMBL" id="JWJD01000002">
    <property type="protein sequence ID" value="KIH77018.1"/>
    <property type="molecule type" value="Genomic_DNA"/>
</dbReference>
<dbReference type="PROSITE" id="PS50017">
    <property type="entry name" value="DEATH_DOMAIN"/>
    <property type="match status" value="1"/>
</dbReference>
<organism evidence="10 11">
    <name type="scientific">Geoalkalibacter ferrihydriticus DSM 17813</name>
    <dbReference type="NCBI Taxonomy" id="1121915"/>
    <lineage>
        <taxon>Bacteria</taxon>
        <taxon>Pseudomonadati</taxon>
        <taxon>Thermodesulfobacteriota</taxon>
        <taxon>Desulfuromonadia</taxon>
        <taxon>Desulfuromonadales</taxon>
        <taxon>Geoalkalibacteraceae</taxon>
        <taxon>Geoalkalibacter</taxon>
    </lineage>
</organism>
<evidence type="ECO:0000259" key="9">
    <source>
        <dbReference type="PROSITE" id="PS50017"/>
    </source>
</evidence>
<dbReference type="InterPro" id="IPR011814">
    <property type="entry name" value="BioC"/>
</dbReference>
<evidence type="ECO:0000256" key="5">
    <source>
        <dbReference type="ARBA" id="ARBA00022679"/>
    </source>
</evidence>
<name>A0A0C2EEG5_9BACT</name>
<dbReference type="InterPro" id="IPR050602">
    <property type="entry name" value="Malonyl-ACP_OMT"/>
</dbReference>
<evidence type="ECO:0000256" key="3">
    <source>
        <dbReference type="ARBA" id="ARBA00012327"/>
    </source>
</evidence>
<dbReference type="Gene3D" id="3.40.50.150">
    <property type="entry name" value="Vaccinia Virus protein VP39"/>
    <property type="match status" value="1"/>
</dbReference>
<dbReference type="HAMAP" id="MF_00835">
    <property type="entry name" value="BioC"/>
    <property type="match status" value="1"/>
</dbReference>
<comment type="pathway">
    <text evidence="2 8">Cofactor biosynthesis; biotin biosynthesis.</text>
</comment>
<dbReference type="Proteomes" id="UP000035068">
    <property type="component" value="Unassembled WGS sequence"/>
</dbReference>
<comment type="caution">
    <text evidence="10">The sequence shown here is derived from an EMBL/GenBank/DDBJ whole genome shotgun (WGS) entry which is preliminary data.</text>
</comment>
<accession>A0A0C2EEG5</accession>
<comment type="catalytic activity">
    <reaction evidence="1 8">
        <text>malonyl-[ACP] + S-adenosyl-L-methionine = malonyl-[ACP] methyl ester + S-adenosyl-L-homocysteine</text>
        <dbReference type="Rhea" id="RHEA:17105"/>
        <dbReference type="Rhea" id="RHEA-COMP:9623"/>
        <dbReference type="Rhea" id="RHEA-COMP:9954"/>
        <dbReference type="ChEBI" id="CHEBI:57856"/>
        <dbReference type="ChEBI" id="CHEBI:59789"/>
        <dbReference type="ChEBI" id="CHEBI:78449"/>
        <dbReference type="ChEBI" id="CHEBI:78845"/>
        <dbReference type="EC" id="2.1.1.197"/>
    </reaction>
</comment>
<dbReference type="GO" id="GO:0009102">
    <property type="term" value="P:biotin biosynthetic process"/>
    <property type="evidence" value="ECO:0007669"/>
    <property type="project" value="UniProtKB-UniRule"/>
</dbReference>
<dbReference type="InterPro" id="IPR013216">
    <property type="entry name" value="Methyltransf_11"/>
</dbReference>
<evidence type="ECO:0000256" key="2">
    <source>
        <dbReference type="ARBA" id="ARBA00004746"/>
    </source>
</evidence>
<gene>
    <name evidence="8" type="primary">bioC</name>
    <name evidence="10" type="ORF">GFER_08150</name>
</gene>
<dbReference type="Pfam" id="PF08241">
    <property type="entry name" value="Methyltransf_11"/>
    <property type="match status" value="1"/>
</dbReference>
<evidence type="ECO:0000256" key="8">
    <source>
        <dbReference type="HAMAP-Rule" id="MF_00835"/>
    </source>
</evidence>
<proteinExistence type="inferred from homology"/>
<dbReference type="CDD" id="cd02440">
    <property type="entry name" value="AdoMet_MTases"/>
    <property type="match status" value="1"/>
</dbReference>
<keyword evidence="11" id="KW-1185">Reference proteome</keyword>
<dbReference type="EC" id="2.1.1.197" evidence="3 8"/>
<dbReference type="GO" id="GO:0007165">
    <property type="term" value="P:signal transduction"/>
    <property type="evidence" value="ECO:0007669"/>
    <property type="project" value="InterPro"/>
</dbReference>
<dbReference type="InterPro" id="IPR029063">
    <property type="entry name" value="SAM-dependent_MTases_sf"/>
</dbReference>
<keyword evidence="4 8" id="KW-0489">Methyltransferase</keyword>
<dbReference type="SUPFAM" id="SSF53335">
    <property type="entry name" value="S-adenosyl-L-methionine-dependent methyltransferases"/>
    <property type="match status" value="1"/>
</dbReference>
<dbReference type="UniPathway" id="UPA00078"/>
<dbReference type="GO" id="GO:0032259">
    <property type="term" value="P:methylation"/>
    <property type="evidence" value="ECO:0007669"/>
    <property type="project" value="UniProtKB-KW"/>
</dbReference>
<dbReference type="RefSeq" id="WP_040098232.1">
    <property type="nucleotide sequence ID" value="NZ_JWJD01000002.1"/>
</dbReference>
<evidence type="ECO:0000256" key="1">
    <source>
        <dbReference type="ARBA" id="ARBA00000852"/>
    </source>
</evidence>
<evidence type="ECO:0000313" key="11">
    <source>
        <dbReference type="Proteomes" id="UP000035068"/>
    </source>
</evidence>